<organism evidence="4 5">
    <name type="scientific">Paenibacillus xerothermodurans</name>
    <dbReference type="NCBI Taxonomy" id="1977292"/>
    <lineage>
        <taxon>Bacteria</taxon>
        <taxon>Bacillati</taxon>
        <taxon>Bacillota</taxon>
        <taxon>Bacilli</taxon>
        <taxon>Bacillales</taxon>
        <taxon>Paenibacillaceae</taxon>
        <taxon>Paenibacillus</taxon>
    </lineage>
</organism>
<reference evidence="4" key="1">
    <citation type="submission" date="2018-06" db="EMBL/GenBank/DDBJ databases">
        <title>Paenibacillus xerothermodurans sp. nov. an extremely dry heat resistant spore forming bacterium isolated from the soil of Cape Canaveral, Florida.</title>
        <authorList>
            <person name="Seuylemezian A."/>
            <person name="Kaur N."/>
            <person name="Patil P."/>
            <person name="Patil P."/>
            <person name="Mayilraj S."/>
            <person name="Vaishampayan P."/>
        </authorList>
    </citation>
    <scope>NUCLEOTIDE SEQUENCE [LARGE SCALE GENOMIC DNA]</scope>
    <source>
        <strain evidence="4">ATCC 27380</strain>
    </source>
</reference>
<sequence>MDQPAWVYIVLMGLALIVAAKILPKSSVSKGQKNPNIDEIEEMMQQFTSELDEQNQAFIQLMAETKKDYEIQLAKLTSRVEMLEQQSGLAVQQLAKLEIAYSALQRQSLRSSDIPAAAFHHQSAESEPAAAREETPAPPAAMSMKLRYSDLFGMRGQGKSIDYIAKKLNMNKGEVNLIIQLAKQEEQMNAK</sequence>
<name>A0A2W1NXI1_PAEXE</name>
<dbReference type="Proteomes" id="UP000214746">
    <property type="component" value="Unassembled WGS sequence"/>
</dbReference>
<dbReference type="RefSeq" id="WP_089198197.1">
    <property type="nucleotide sequence ID" value="NZ_NHRJ02000001.1"/>
</dbReference>
<keyword evidence="3" id="KW-0812">Transmembrane</keyword>
<dbReference type="EMBL" id="NHRJ02000001">
    <property type="protein sequence ID" value="PZE22426.1"/>
    <property type="molecule type" value="Genomic_DNA"/>
</dbReference>
<gene>
    <name evidence="4" type="ORF">CBW46_001180</name>
</gene>
<accession>A0A2W1NXI1</accession>
<comment type="caution">
    <text evidence="4">The sequence shown here is derived from an EMBL/GenBank/DDBJ whole genome shotgun (WGS) entry which is preliminary data.</text>
</comment>
<evidence type="ECO:0008006" key="6">
    <source>
        <dbReference type="Google" id="ProtNLM"/>
    </source>
</evidence>
<feature type="region of interest" description="Disordered" evidence="2">
    <location>
        <begin position="117"/>
        <end position="140"/>
    </location>
</feature>
<protein>
    <recommendedName>
        <fullName evidence="6">DUF2802 domain-containing protein</fullName>
    </recommendedName>
</protein>
<proteinExistence type="predicted"/>
<keyword evidence="5" id="KW-1185">Reference proteome</keyword>
<dbReference type="OrthoDB" id="1682562at2"/>
<keyword evidence="1" id="KW-0175">Coiled coil</keyword>
<evidence type="ECO:0000256" key="1">
    <source>
        <dbReference type="SAM" id="Coils"/>
    </source>
</evidence>
<keyword evidence="3" id="KW-1133">Transmembrane helix</keyword>
<evidence type="ECO:0000256" key="2">
    <source>
        <dbReference type="SAM" id="MobiDB-lite"/>
    </source>
</evidence>
<evidence type="ECO:0000313" key="4">
    <source>
        <dbReference type="EMBL" id="PZE22426.1"/>
    </source>
</evidence>
<keyword evidence="3" id="KW-0472">Membrane</keyword>
<feature type="transmembrane region" description="Helical" evidence="3">
    <location>
        <begin position="6"/>
        <end position="23"/>
    </location>
</feature>
<feature type="coiled-coil region" evidence="1">
    <location>
        <begin position="37"/>
        <end position="86"/>
    </location>
</feature>
<evidence type="ECO:0000256" key="3">
    <source>
        <dbReference type="SAM" id="Phobius"/>
    </source>
</evidence>
<evidence type="ECO:0000313" key="5">
    <source>
        <dbReference type="Proteomes" id="UP000214746"/>
    </source>
</evidence>
<dbReference type="AlphaFoldDB" id="A0A2W1NXI1"/>